<proteinExistence type="predicted"/>
<name>A0A5R9G5L3_9BACL</name>
<evidence type="ECO:0000259" key="1">
    <source>
        <dbReference type="PROSITE" id="PS51831"/>
    </source>
</evidence>
<keyword evidence="4" id="KW-1185">Reference proteome</keyword>
<reference evidence="3 4" key="1">
    <citation type="submission" date="2019-05" db="EMBL/GenBank/DDBJ databases">
        <authorList>
            <person name="Narsing Rao M.P."/>
            <person name="Li W.J."/>
        </authorList>
    </citation>
    <scope>NUCLEOTIDE SEQUENCE [LARGE SCALE GENOMIC DNA]</scope>
    <source>
        <strain evidence="3 4">SYSU_K30003</strain>
    </source>
</reference>
<dbReference type="OrthoDB" id="9759601at2"/>
<protein>
    <submittedName>
        <fullName evidence="3">HD-GYP domain-containing protein</fullName>
    </submittedName>
</protein>
<dbReference type="PANTHER" id="PTHR43155">
    <property type="entry name" value="CYCLIC DI-GMP PHOSPHODIESTERASE PA4108-RELATED"/>
    <property type="match status" value="1"/>
</dbReference>
<dbReference type="EMBL" id="VCIW01000011">
    <property type="protein sequence ID" value="TLS51071.1"/>
    <property type="molecule type" value="Genomic_DNA"/>
</dbReference>
<feature type="domain" description="HD" evidence="1">
    <location>
        <begin position="135"/>
        <end position="258"/>
    </location>
</feature>
<organism evidence="3 4">
    <name type="scientific">Paenibacillus antri</name>
    <dbReference type="NCBI Taxonomy" id="2582848"/>
    <lineage>
        <taxon>Bacteria</taxon>
        <taxon>Bacillati</taxon>
        <taxon>Bacillota</taxon>
        <taxon>Bacilli</taxon>
        <taxon>Bacillales</taxon>
        <taxon>Paenibacillaceae</taxon>
        <taxon>Paenibacillus</taxon>
    </lineage>
</organism>
<feature type="domain" description="HD-GYP" evidence="2">
    <location>
        <begin position="113"/>
        <end position="309"/>
    </location>
</feature>
<accession>A0A5R9G5L3</accession>
<dbReference type="PROSITE" id="PS51832">
    <property type="entry name" value="HD_GYP"/>
    <property type="match status" value="1"/>
</dbReference>
<dbReference type="PROSITE" id="PS51831">
    <property type="entry name" value="HD"/>
    <property type="match status" value="1"/>
</dbReference>
<dbReference type="RefSeq" id="WP_138195423.1">
    <property type="nucleotide sequence ID" value="NZ_VCIW01000011.1"/>
</dbReference>
<dbReference type="CDD" id="cd00077">
    <property type="entry name" value="HDc"/>
    <property type="match status" value="1"/>
</dbReference>
<dbReference type="SMART" id="SM00471">
    <property type="entry name" value="HDc"/>
    <property type="match status" value="1"/>
</dbReference>
<gene>
    <name evidence="3" type="ORF">FE782_16920</name>
</gene>
<evidence type="ECO:0000313" key="3">
    <source>
        <dbReference type="EMBL" id="TLS51071.1"/>
    </source>
</evidence>
<dbReference type="AlphaFoldDB" id="A0A5R9G5L3"/>
<evidence type="ECO:0000313" key="4">
    <source>
        <dbReference type="Proteomes" id="UP000309676"/>
    </source>
</evidence>
<dbReference type="Pfam" id="PF13487">
    <property type="entry name" value="HD_5"/>
    <property type="match status" value="1"/>
</dbReference>
<dbReference type="InterPro" id="IPR006674">
    <property type="entry name" value="HD_domain"/>
</dbReference>
<dbReference type="PANTHER" id="PTHR43155:SF2">
    <property type="entry name" value="CYCLIC DI-GMP PHOSPHODIESTERASE PA4108"/>
    <property type="match status" value="1"/>
</dbReference>
<dbReference type="InterPro" id="IPR037522">
    <property type="entry name" value="HD_GYP_dom"/>
</dbReference>
<sequence>MLLLPLSMCRPGMRLGKAIYSDDGLVLLGERRELTDTMLNRLERFGIHYLYIEDSRTDDLVFQDIVSPETRARAVGEVKSQFRRMMDDSMKKRSVNGLQLGRAFKSIIDSILDDITSSQDAMLMLVNIHASDHYLFQHSVNVCIYSTILGQAYGYTREELFTLGLGALLHDIGKTQLPQDVLLKPSRLTNQEFEIIKSHPMLGFRMLKDEPNVPLLSAHIALQHHERVDGSGYPRAIAGDEIHEYARWVGLVDSYDAMTTHRVYRQAMLPHEAMERLYAGAGTLYDQHKIELFRDKVAIYPLGMIVALDTSEIGVVVDVNALSPQRPVVRIMYDADGRSVTPYEIDLSKSLTTYIKEANVAVADMSA</sequence>
<dbReference type="InterPro" id="IPR003607">
    <property type="entry name" value="HD/PDEase_dom"/>
</dbReference>
<dbReference type="SUPFAM" id="SSF109604">
    <property type="entry name" value="HD-domain/PDEase-like"/>
    <property type="match status" value="1"/>
</dbReference>
<evidence type="ECO:0000259" key="2">
    <source>
        <dbReference type="PROSITE" id="PS51832"/>
    </source>
</evidence>
<dbReference type="Gene3D" id="1.10.3210.10">
    <property type="entry name" value="Hypothetical protein af1432"/>
    <property type="match status" value="1"/>
</dbReference>
<comment type="caution">
    <text evidence="3">The sequence shown here is derived from an EMBL/GenBank/DDBJ whole genome shotgun (WGS) entry which is preliminary data.</text>
</comment>
<dbReference type="Proteomes" id="UP000309676">
    <property type="component" value="Unassembled WGS sequence"/>
</dbReference>